<proteinExistence type="predicted"/>
<gene>
    <name evidence="1" type="ORF">DFH08DRAFT_471019</name>
</gene>
<name>A0AAD7EZY1_9AGAR</name>
<evidence type="ECO:0000313" key="2">
    <source>
        <dbReference type="Proteomes" id="UP001218218"/>
    </source>
</evidence>
<evidence type="ECO:0000313" key="1">
    <source>
        <dbReference type="EMBL" id="KAJ7357003.1"/>
    </source>
</evidence>
<dbReference type="EMBL" id="JARIHO010000008">
    <property type="protein sequence ID" value="KAJ7357003.1"/>
    <property type="molecule type" value="Genomic_DNA"/>
</dbReference>
<organism evidence="1 2">
    <name type="scientific">Mycena albidolilacea</name>
    <dbReference type="NCBI Taxonomy" id="1033008"/>
    <lineage>
        <taxon>Eukaryota</taxon>
        <taxon>Fungi</taxon>
        <taxon>Dikarya</taxon>
        <taxon>Basidiomycota</taxon>
        <taxon>Agaricomycotina</taxon>
        <taxon>Agaricomycetes</taxon>
        <taxon>Agaricomycetidae</taxon>
        <taxon>Agaricales</taxon>
        <taxon>Marasmiineae</taxon>
        <taxon>Mycenaceae</taxon>
        <taxon>Mycena</taxon>
    </lineage>
</organism>
<dbReference type="Proteomes" id="UP001218218">
    <property type="component" value="Unassembled WGS sequence"/>
</dbReference>
<keyword evidence="2" id="KW-1185">Reference proteome</keyword>
<comment type="caution">
    <text evidence="1">The sequence shown here is derived from an EMBL/GenBank/DDBJ whole genome shotgun (WGS) entry which is preliminary data.</text>
</comment>
<accession>A0AAD7EZY1</accession>
<sequence>MQAAMLLIHGHLGTRVPFLVLGVADARAGRHFPNPCLPFHTTQILGFWTGGVLQLDGLVQTSVGILCSIFAKSVRLLVHDNRRVSEGCEFDPRGGLLIHFLRSTCTCPI</sequence>
<reference evidence="1" key="1">
    <citation type="submission" date="2023-03" db="EMBL/GenBank/DDBJ databases">
        <title>Massive genome expansion in bonnet fungi (Mycena s.s.) driven by repeated elements and novel gene families across ecological guilds.</title>
        <authorList>
            <consortium name="Lawrence Berkeley National Laboratory"/>
            <person name="Harder C.B."/>
            <person name="Miyauchi S."/>
            <person name="Viragh M."/>
            <person name="Kuo A."/>
            <person name="Thoen E."/>
            <person name="Andreopoulos B."/>
            <person name="Lu D."/>
            <person name="Skrede I."/>
            <person name="Drula E."/>
            <person name="Henrissat B."/>
            <person name="Morin E."/>
            <person name="Kohler A."/>
            <person name="Barry K."/>
            <person name="LaButti K."/>
            <person name="Morin E."/>
            <person name="Salamov A."/>
            <person name="Lipzen A."/>
            <person name="Mereny Z."/>
            <person name="Hegedus B."/>
            <person name="Baldrian P."/>
            <person name="Stursova M."/>
            <person name="Weitz H."/>
            <person name="Taylor A."/>
            <person name="Grigoriev I.V."/>
            <person name="Nagy L.G."/>
            <person name="Martin F."/>
            <person name="Kauserud H."/>
        </authorList>
    </citation>
    <scope>NUCLEOTIDE SEQUENCE</scope>
    <source>
        <strain evidence="1">CBHHK002</strain>
    </source>
</reference>
<protein>
    <submittedName>
        <fullName evidence="1">Uncharacterized protein</fullName>
    </submittedName>
</protein>
<dbReference type="AlphaFoldDB" id="A0AAD7EZY1"/>